<dbReference type="InterPro" id="IPR052029">
    <property type="entry name" value="PpiD_chaperone"/>
</dbReference>
<evidence type="ECO:0000256" key="11">
    <source>
        <dbReference type="PROSITE-ProRule" id="PRU00278"/>
    </source>
</evidence>
<dbReference type="Gene3D" id="3.10.50.40">
    <property type="match status" value="1"/>
</dbReference>
<feature type="domain" description="PpiC" evidence="13">
    <location>
        <begin position="280"/>
        <end position="382"/>
    </location>
</feature>
<comment type="similarity">
    <text evidence="8">Belongs to the PpiD chaperone family.</text>
</comment>
<dbReference type="SUPFAM" id="SSF109998">
    <property type="entry name" value="Triger factor/SurA peptide-binding domain-like"/>
    <property type="match status" value="1"/>
</dbReference>
<keyword evidence="11" id="KW-0697">Rotamase</keyword>
<evidence type="ECO:0000256" key="2">
    <source>
        <dbReference type="ARBA" id="ARBA00022475"/>
    </source>
</evidence>
<evidence type="ECO:0000256" key="9">
    <source>
        <dbReference type="ARBA" id="ARBA00040743"/>
    </source>
</evidence>
<evidence type="ECO:0000256" key="4">
    <source>
        <dbReference type="ARBA" id="ARBA00022692"/>
    </source>
</evidence>
<proteinExistence type="inferred from homology"/>
<evidence type="ECO:0000256" key="10">
    <source>
        <dbReference type="ARBA" id="ARBA00042775"/>
    </source>
</evidence>
<evidence type="ECO:0000256" key="1">
    <source>
        <dbReference type="ARBA" id="ARBA00004382"/>
    </source>
</evidence>
<dbReference type="Gene3D" id="1.10.4030.10">
    <property type="entry name" value="Porin chaperone SurA, peptide-binding domain"/>
    <property type="match status" value="1"/>
</dbReference>
<dbReference type="AlphaFoldDB" id="A0A4R1L692"/>
<keyword evidence="15" id="KW-1185">Reference proteome</keyword>
<protein>
    <recommendedName>
        <fullName evidence="9">Periplasmic chaperone PpiD</fullName>
    </recommendedName>
    <alternativeName>
        <fullName evidence="10">Periplasmic folding chaperone</fullName>
    </alternativeName>
</protein>
<dbReference type="PANTHER" id="PTHR47529">
    <property type="entry name" value="PEPTIDYL-PROLYL CIS-TRANS ISOMERASE D"/>
    <property type="match status" value="1"/>
</dbReference>
<evidence type="ECO:0000256" key="3">
    <source>
        <dbReference type="ARBA" id="ARBA00022519"/>
    </source>
</evidence>
<dbReference type="PANTHER" id="PTHR47529:SF1">
    <property type="entry name" value="PERIPLASMIC CHAPERONE PPID"/>
    <property type="match status" value="1"/>
</dbReference>
<dbReference type="GO" id="GO:0003755">
    <property type="term" value="F:peptidyl-prolyl cis-trans isomerase activity"/>
    <property type="evidence" value="ECO:0007669"/>
    <property type="project" value="UniProtKB-KW"/>
</dbReference>
<dbReference type="GO" id="GO:0005886">
    <property type="term" value="C:plasma membrane"/>
    <property type="evidence" value="ECO:0007669"/>
    <property type="project" value="UniProtKB-SubCell"/>
</dbReference>
<dbReference type="Proteomes" id="UP000295210">
    <property type="component" value="Unassembled WGS sequence"/>
</dbReference>
<reference evidence="14 15" key="1">
    <citation type="submission" date="2019-03" db="EMBL/GenBank/DDBJ databases">
        <title>Genomic Encyclopedia of Type Strains, Phase IV (KMG-IV): sequencing the most valuable type-strain genomes for metagenomic binning, comparative biology and taxonomic classification.</title>
        <authorList>
            <person name="Goeker M."/>
        </authorList>
    </citation>
    <scope>NUCLEOTIDE SEQUENCE [LARGE SCALE GENOMIC DNA]</scope>
    <source>
        <strain evidence="14 15">DSM 103428</strain>
    </source>
</reference>
<gene>
    <name evidence="14" type="ORF">C7378_1257</name>
</gene>
<dbReference type="PROSITE" id="PS51257">
    <property type="entry name" value="PROKAR_LIPOPROTEIN"/>
    <property type="match status" value="1"/>
</dbReference>
<dbReference type="PROSITE" id="PS50198">
    <property type="entry name" value="PPIC_PPIASE_2"/>
    <property type="match status" value="1"/>
</dbReference>
<keyword evidence="7" id="KW-0143">Chaperone</keyword>
<keyword evidence="6 12" id="KW-0472">Membrane</keyword>
<dbReference type="RefSeq" id="WP_131993485.1">
    <property type="nucleotide sequence ID" value="NZ_SMGK01000002.1"/>
</dbReference>
<keyword evidence="5 12" id="KW-1133">Transmembrane helix</keyword>
<dbReference type="EMBL" id="SMGK01000002">
    <property type="protein sequence ID" value="TCK73644.1"/>
    <property type="molecule type" value="Genomic_DNA"/>
</dbReference>
<name>A0A4R1L692_9BACT</name>
<dbReference type="SUPFAM" id="SSF54534">
    <property type="entry name" value="FKBP-like"/>
    <property type="match status" value="1"/>
</dbReference>
<evidence type="ECO:0000256" key="6">
    <source>
        <dbReference type="ARBA" id="ARBA00023136"/>
    </source>
</evidence>
<dbReference type="Pfam" id="PF13616">
    <property type="entry name" value="Rotamase_3"/>
    <property type="match status" value="1"/>
</dbReference>
<evidence type="ECO:0000259" key="13">
    <source>
        <dbReference type="PROSITE" id="PS50198"/>
    </source>
</evidence>
<evidence type="ECO:0000256" key="8">
    <source>
        <dbReference type="ARBA" id="ARBA00038408"/>
    </source>
</evidence>
<dbReference type="OrthoDB" id="14196at2"/>
<evidence type="ECO:0000313" key="14">
    <source>
        <dbReference type="EMBL" id="TCK73644.1"/>
    </source>
</evidence>
<dbReference type="InterPro" id="IPR027304">
    <property type="entry name" value="Trigger_fact/SurA_dom_sf"/>
</dbReference>
<comment type="caution">
    <text evidence="14">The sequence shown here is derived from an EMBL/GenBank/DDBJ whole genome shotgun (WGS) entry which is preliminary data.</text>
</comment>
<keyword evidence="3" id="KW-0997">Cell inner membrane</keyword>
<evidence type="ECO:0000313" key="15">
    <source>
        <dbReference type="Proteomes" id="UP000295210"/>
    </source>
</evidence>
<dbReference type="Pfam" id="PF13624">
    <property type="entry name" value="SurA_N_3"/>
    <property type="match status" value="1"/>
</dbReference>
<comment type="subcellular location">
    <subcellularLocation>
        <location evidence="1">Cell inner membrane</location>
        <topology evidence="1">Single-pass type II membrane protein</topology>
        <orientation evidence="1">Periplasmic side</orientation>
    </subcellularLocation>
</comment>
<dbReference type="InterPro" id="IPR046357">
    <property type="entry name" value="PPIase_dom_sf"/>
</dbReference>
<dbReference type="InterPro" id="IPR023058">
    <property type="entry name" value="PPIase_PpiC_CS"/>
</dbReference>
<organism evidence="14 15">
    <name type="scientific">Acidipila rosea</name>
    <dbReference type="NCBI Taxonomy" id="768535"/>
    <lineage>
        <taxon>Bacteria</taxon>
        <taxon>Pseudomonadati</taxon>
        <taxon>Acidobacteriota</taxon>
        <taxon>Terriglobia</taxon>
        <taxon>Terriglobales</taxon>
        <taxon>Acidobacteriaceae</taxon>
        <taxon>Acidipila</taxon>
    </lineage>
</organism>
<keyword evidence="4 12" id="KW-0812">Transmembrane</keyword>
<dbReference type="InterPro" id="IPR000297">
    <property type="entry name" value="PPIase_PpiC"/>
</dbReference>
<feature type="transmembrane region" description="Helical" evidence="12">
    <location>
        <begin position="12"/>
        <end position="36"/>
    </location>
</feature>
<evidence type="ECO:0000256" key="7">
    <source>
        <dbReference type="ARBA" id="ARBA00023186"/>
    </source>
</evidence>
<accession>A0A4R1L692</accession>
<keyword evidence="2" id="KW-1003">Cell membrane</keyword>
<keyword evidence="11 14" id="KW-0413">Isomerase</keyword>
<sequence length="656" mass="72854">MIRFLQKDSRAIKIVFIVIIAVACITMVITLVPGIFSNELSTSDTYATIRGGGFFGRFLSSSDQISNQDVQQLATRMMQRQQLPEFVLPFMMQRVGQGLIQQHIELEEANRLGLSVTDEDLRQFLHTGMWGQVLFPKGQYIGDQRYAELIQDNFNVSRDKFESEVKKEIEEERLKSLITGGVSVSDNDVKQAYLQQATKIKFNYAVLSADDLRKQINPTDAELQTYFKQNATRYAKAIPEQRKVEYIAFNENALPGGVPHVTDAEMQQYYQAHQQQFKVDDQVQVRHILIKVDPNATPQQDAAAKAKAQSILDQLKKGGNFAELAKKNSDDPGSKDQGGELGFIKHGVTVPEFDKVAFMLQPGQTSGLVRTKYGYHIIQVESKQVAHTKPFDEVKTTIEAQLTHDMEAKAEQALAQQIQTEAQKSGMAAAAAAHHLQLVTTDYLAQQAVVPGLADGSKLLAEAFSAKQGAAPEVTTTGEGYAVFQVAGVQAAHAPTFDQWKDHVLDDFREEQLPSLLARKTNEMADRAHAENDLAKAAKEAGATIKTSDLVTRDSQVPDLGQISSVAPDLISLNVGQMSKAINTGRTGVVAQITDKQAPSADDIKKNFEQTREAILNQRREEMFQVFVTDLTQRYEKEGRIRINRQQPQQASQTGL</sequence>
<evidence type="ECO:0000256" key="12">
    <source>
        <dbReference type="SAM" id="Phobius"/>
    </source>
</evidence>
<evidence type="ECO:0000256" key="5">
    <source>
        <dbReference type="ARBA" id="ARBA00022989"/>
    </source>
</evidence>
<dbReference type="PROSITE" id="PS01096">
    <property type="entry name" value="PPIC_PPIASE_1"/>
    <property type="match status" value="1"/>
</dbReference>